<protein>
    <submittedName>
        <fullName evidence="3">Uncharacterized protein</fullName>
    </submittedName>
</protein>
<keyword evidence="4" id="KW-1185">Reference proteome</keyword>
<dbReference type="OrthoDB" id="10637156at2759"/>
<feature type="compositionally biased region" description="Low complexity" evidence="1">
    <location>
        <begin position="126"/>
        <end position="155"/>
    </location>
</feature>
<feature type="region of interest" description="Disordered" evidence="1">
    <location>
        <begin position="113"/>
        <end position="167"/>
    </location>
</feature>
<keyword evidence="2" id="KW-0472">Membrane</keyword>
<keyword evidence="2" id="KW-0812">Transmembrane</keyword>
<feature type="transmembrane region" description="Helical" evidence="2">
    <location>
        <begin position="53"/>
        <end position="72"/>
    </location>
</feature>
<evidence type="ECO:0000256" key="2">
    <source>
        <dbReference type="SAM" id="Phobius"/>
    </source>
</evidence>
<comment type="caution">
    <text evidence="3">The sequence shown here is derived from an EMBL/GenBank/DDBJ whole genome shotgun (WGS) entry which is preliminary data.</text>
</comment>
<evidence type="ECO:0000256" key="1">
    <source>
        <dbReference type="SAM" id="MobiDB-lite"/>
    </source>
</evidence>
<accession>A0A1W0A3Z2</accession>
<gene>
    <name evidence="3" type="ORF">THRCLA_02856</name>
</gene>
<sequence length="167" mass="16982">MAANIVTISPGNTASANGEVVAWRETDWVGRPTDLKDDEEYEETFQRKRRNRILAIGAAALLVVGVAVAIIFSTSSGTSASTGSADITSAPTPVVTAAPGEVTVGNTANDASTITADSTWTPAPETNLTSTNNTDSSNIGTSSPNTTTPAPTTGALESETIAPTSTP</sequence>
<dbReference type="AlphaFoldDB" id="A0A1W0A3Z2"/>
<evidence type="ECO:0000313" key="3">
    <source>
        <dbReference type="EMBL" id="OQS04965.1"/>
    </source>
</evidence>
<proteinExistence type="predicted"/>
<reference evidence="3 4" key="1">
    <citation type="journal article" date="2014" name="Genome Biol. Evol.">
        <title>The secreted proteins of Achlya hypogyna and Thraustotheca clavata identify the ancestral oomycete secretome and reveal gene acquisitions by horizontal gene transfer.</title>
        <authorList>
            <person name="Misner I."/>
            <person name="Blouin N."/>
            <person name="Leonard G."/>
            <person name="Richards T.A."/>
            <person name="Lane C.E."/>
        </authorList>
    </citation>
    <scope>NUCLEOTIDE SEQUENCE [LARGE SCALE GENOMIC DNA]</scope>
    <source>
        <strain evidence="3 4">ATCC 34112</strain>
    </source>
</reference>
<dbReference type="EMBL" id="JNBS01000523">
    <property type="protein sequence ID" value="OQS04965.1"/>
    <property type="molecule type" value="Genomic_DNA"/>
</dbReference>
<feature type="non-terminal residue" evidence="3">
    <location>
        <position position="167"/>
    </location>
</feature>
<dbReference type="Proteomes" id="UP000243217">
    <property type="component" value="Unassembled WGS sequence"/>
</dbReference>
<organism evidence="3 4">
    <name type="scientific">Thraustotheca clavata</name>
    <dbReference type="NCBI Taxonomy" id="74557"/>
    <lineage>
        <taxon>Eukaryota</taxon>
        <taxon>Sar</taxon>
        <taxon>Stramenopiles</taxon>
        <taxon>Oomycota</taxon>
        <taxon>Saprolegniomycetes</taxon>
        <taxon>Saprolegniales</taxon>
        <taxon>Achlyaceae</taxon>
        <taxon>Thraustotheca</taxon>
    </lineage>
</organism>
<name>A0A1W0A3Z2_9STRA</name>
<keyword evidence="2" id="KW-1133">Transmembrane helix</keyword>
<dbReference type="STRING" id="74557.A0A1W0A3Z2"/>
<evidence type="ECO:0000313" key="4">
    <source>
        <dbReference type="Proteomes" id="UP000243217"/>
    </source>
</evidence>